<evidence type="ECO:0000313" key="2">
    <source>
        <dbReference type="Proteomes" id="UP000634919"/>
    </source>
</evidence>
<organism evidence="1 2">
    <name type="scientific">Comamonas avium</name>
    <dbReference type="NCBI Taxonomy" id="2762231"/>
    <lineage>
        <taxon>Bacteria</taxon>
        <taxon>Pseudomonadati</taxon>
        <taxon>Pseudomonadota</taxon>
        <taxon>Betaproteobacteria</taxon>
        <taxon>Burkholderiales</taxon>
        <taxon>Comamonadaceae</taxon>
        <taxon>Comamonas</taxon>
    </lineage>
</organism>
<dbReference type="PANTHER" id="PTHR37310:SF1">
    <property type="entry name" value="CYTOPLASMIC PROTEIN"/>
    <property type="match status" value="1"/>
</dbReference>
<dbReference type="InterPro" id="IPR044543">
    <property type="entry name" value="YHJQ-like"/>
</dbReference>
<dbReference type="PANTHER" id="PTHR37310">
    <property type="entry name" value="CYTOPLASMIC PROTEIN-RELATED"/>
    <property type="match status" value="1"/>
</dbReference>
<reference evidence="1 2" key="1">
    <citation type="submission" date="2020-08" db="EMBL/GenBank/DDBJ databases">
        <title>A Genomic Blueprint of the Chicken Gut Microbiome.</title>
        <authorList>
            <person name="Gilroy R."/>
            <person name="Ravi A."/>
            <person name="Getino M."/>
            <person name="Pursley I."/>
            <person name="Horton D.L."/>
            <person name="Alikhan N.-F."/>
            <person name="Baker D."/>
            <person name="Gharbi K."/>
            <person name="Hall N."/>
            <person name="Watson M."/>
            <person name="Adriaenssens E.M."/>
            <person name="Foster-Nyarko E."/>
            <person name="Jarju S."/>
            <person name="Secka A."/>
            <person name="Antonio M."/>
            <person name="Oren A."/>
            <person name="Chaudhuri R."/>
            <person name="La Ragione R.M."/>
            <person name="Hildebrand F."/>
            <person name="Pallen M.J."/>
        </authorList>
    </citation>
    <scope>NUCLEOTIDE SEQUENCE [LARGE SCALE GENOMIC DNA]</scope>
    <source>
        <strain evidence="1 2">Sa2CVA6</strain>
    </source>
</reference>
<gene>
    <name evidence="1" type="ORF">H9646_00020</name>
</gene>
<accession>A0ABR8S5X1</accession>
<dbReference type="Proteomes" id="UP000634919">
    <property type="component" value="Unassembled WGS sequence"/>
</dbReference>
<dbReference type="EMBL" id="JACSQK010000001">
    <property type="protein sequence ID" value="MBD7958860.1"/>
    <property type="molecule type" value="Genomic_DNA"/>
</dbReference>
<keyword evidence="2" id="KW-1185">Reference proteome</keyword>
<evidence type="ECO:0000313" key="1">
    <source>
        <dbReference type="EMBL" id="MBD7958860.1"/>
    </source>
</evidence>
<dbReference type="Gene3D" id="1.20.1270.360">
    <property type="match status" value="1"/>
</dbReference>
<dbReference type="CDD" id="cd08026">
    <property type="entry name" value="DUF326"/>
    <property type="match status" value="1"/>
</dbReference>
<dbReference type="Pfam" id="PF03860">
    <property type="entry name" value="Csp"/>
    <property type="match status" value="1"/>
</dbReference>
<proteinExistence type="predicted"/>
<sequence length="110" mass="11900">MNTANQYQDCIDACNACAVACNTCFAQCLQETDVQMMARCIALDADCAAICTLAANAMARNSEMAKHFCRLCSEVCLACAHECEQHHHAHCQACAKACKKCAQACLDMLN</sequence>
<comment type="caution">
    <text evidence="1">The sequence shown here is derived from an EMBL/GenBank/DDBJ whole genome shotgun (WGS) entry which is preliminary data.</text>
</comment>
<name>A0ABR8S5X1_9BURK</name>
<protein>
    <submittedName>
        <fullName evidence="1">Four-helix bundle copper-binding protein</fullName>
    </submittedName>
</protein>
<dbReference type="InterPro" id="IPR005560">
    <property type="entry name" value="Csp_YhjQ"/>
</dbReference>